<dbReference type="CDD" id="cd14744">
    <property type="entry name" value="PAAR_CT_2"/>
    <property type="match status" value="1"/>
</dbReference>
<dbReference type="PATRIC" id="fig|1393736.3.peg.2611"/>
<protein>
    <recommendedName>
        <fullName evidence="3">PAAR domain-containing protein</fullName>
    </recommendedName>
</protein>
<dbReference type="Pfam" id="PF05488">
    <property type="entry name" value="PAAR_motif"/>
    <property type="match status" value="1"/>
</dbReference>
<evidence type="ECO:0008006" key="3">
    <source>
        <dbReference type="Google" id="ProtNLM"/>
    </source>
</evidence>
<sequence length="85" mass="8892">MKGIIRIHDKTTHGGQVLSGSQKMKFGGLGVARKTDPVSCPKHGNTTIIEGHPTLKDNGLPVAFHGHRCGCGCTLITSLNTATVS</sequence>
<reference evidence="1 2" key="1">
    <citation type="submission" date="2014-03" db="EMBL/GenBank/DDBJ databases">
        <title>Draft Genome of Photorhabdus luminescens BA1, an Egyptian Isolate.</title>
        <authorList>
            <person name="Ghazal S."/>
            <person name="Hurst S.G.IV."/>
            <person name="Morris K."/>
            <person name="Thomas K."/>
            <person name="Tisa L.S."/>
        </authorList>
    </citation>
    <scope>NUCLEOTIDE SEQUENCE [LARGE SCALE GENOMIC DNA]</scope>
    <source>
        <strain evidence="1 2">BA1</strain>
    </source>
</reference>
<evidence type="ECO:0000313" key="2">
    <source>
        <dbReference type="Proteomes" id="UP000023464"/>
    </source>
</evidence>
<dbReference type="InterPro" id="IPR008727">
    <property type="entry name" value="PAAR_motif"/>
</dbReference>
<comment type="caution">
    <text evidence="1">The sequence shown here is derived from an EMBL/GenBank/DDBJ whole genome shotgun (WGS) entry which is preliminary data.</text>
</comment>
<keyword evidence="2" id="KW-1185">Reference proteome</keyword>
<proteinExistence type="predicted"/>
<dbReference type="Gene3D" id="2.60.200.60">
    <property type="match status" value="1"/>
</dbReference>
<dbReference type="RefSeq" id="WP_036779522.1">
    <property type="nucleotide sequence ID" value="NZ_CAWLTM010000079.1"/>
</dbReference>
<name>A0A022PFF6_9GAMM</name>
<evidence type="ECO:0000313" key="1">
    <source>
        <dbReference type="EMBL" id="EYU14887.1"/>
    </source>
</evidence>
<dbReference type="EMBL" id="JFGV01000036">
    <property type="protein sequence ID" value="EYU14887.1"/>
    <property type="molecule type" value="Genomic_DNA"/>
</dbReference>
<dbReference type="Proteomes" id="UP000023464">
    <property type="component" value="Unassembled WGS sequence"/>
</dbReference>
<organism evidence="1 2">
    <name type="scientific">Photorhabdus aegyptia</name>
    <dbReference type="NCBI Taxonomy" id="2805098"/>
    <lineage>
        <taxon>Bacteria</taxon>
        <taxon>Pseudomonadati</taxon>
        <taxon>Pseudomonadota</taxon>
        <taxon>Gammaproteobacteria</taxon>
        <taxon>Enterobacterales</taxon>
        <taxon>Morganellaceae</taxon>
        <taxon>Photorhabdus</taxon>
    </lineage>
</organism>
<accession>A0A022PFF6</accession>
<dbReference type="AlphaFoldDB" id="A0A022PFF6"/>
<gene>
    <name evidence="1" type="ORF">BA1DRAFT_02552</name>
</gene>